<dbReference type="RefSeq" id="WP_170122284.1">
    <property type="nucleotide sequence ID" value="NZ_QKZI01000001.1"/>
</dbReference>
<evidence type="ECO:0000256" key="1">
    <source>
        <dbReference type="ARBA" id="ARBA00004141"/>
    </source>
</evidence>
<dbReference type="Pfam" id="PF01594">
    <property type="entry name" value="AI-2E_transport"/>
    <property type="match status" value="1"/>
</dbReference>
<feature type="transmembrane region" description="Helical" evidence="6">
    <location>
        <begin position="281"/>
        <end position="310"/>
    </location>
</feature>
<dbReference type="InterPro" id="IPR002549">
    <property type="entry name" value="AI-2E-like"/>
</dbReference>
<evidence type="ECO:0000313" key="7">
    <source>
        <dbReference type="EMBL" id="PZX06973.1"/>
    </source>
</evidence>
<evidence type="ECO:0000256" key="5">
    <source>
        <dbReference type="ARBA" id="ARBA00023136"/>
    </source>
</evidence>
<feature type="transmembrane region" description="Helical" evidence="6">
    <location>
        <begin position="15"/>
        <end position="42"/>
    </location>
</feature>
<dbReference type="AlphaFoldDB" id="A0A2W7N4U7"/>
<keyword evidence="8" id="KW-1185">Reference proteome</keyword>
<protein>
    <submittedName>
        <fullName evidence="7">Putative PurR-regulated permease PerM</fullName>
    </submittedName>
</protein>
<comment type="caution">
    <text evidence="7">The sequence shown here is derived from an EMBL/GenBank/DDBJ whole genome shotgun (WGS) entry which is preliminary data.</text>
</comment>
<feature type="transmembrane region" description="Helical" evidence="6">
    <location>
        <begin position="243"/>
        <end position="261"/>
    </location>
</feature>
<keyword evidence="3 6" id="KW-0812">Transmembrane</keyword>
<dbReference type="GO" id="GO:0016020">
    <property type="term" value="C:membrane"/>
    <property type="evidence" value="ECO:0007669"/>
    <property type="project" value="UniProtKB-SubCell"/>
</dbReference>
<keyword evidence="4 6" id="KW-1133">Transmembrane helix</keyword>
<evidence type="ECO:0000313" key="8">
    <source>
        <dbReference type="Proteomes" id="UP000248646"/>
    </source>
</evidence>
<feature type="transmembrane region" description="Helical" evidence="6">
    <location>
        <begin position="216"/>
        <end position="236"/>
    </location>
</feature>
<evidence type="ECO:0000256" key="6">
    <source>
        <dbReference type="SAM" id="Phobius"/>
    </source>
</evidence>
<dbReference type="EMBL" id="QKZI01000001">
    <property type="protein sequence ID" value="PZX06973.1"/>
    <property type="molecule type" value="Genomic_DNA"/>
</dbReference>
<reference evidence="7 8" key="1">
    <citation type="submission" date="2018-06" db="EMBL/GenBank/DDBJ databases">
        <title>Genomic Encyclopedia of Type Strains, Phase IV (KMG-IV): sequencing the most valuable type-strain genomes for metagenomic binning, comparative biology and taxonomic classification.</title>
        <authorList>
            <person name="Goeker M."/>
        </authorList>
    </citation>
    <scope>NUCLEOTIDE SEQUENCE [LARGE SCALE GENOMIC DNA]</scope>
    <source>
        <strain evidence="7 8">DSM 5</strain>
    </source>
</reference>
<keyword evidence="5 6" id="KW-0472">Membrane</keyword>
<comment type="subcellular location">
    <subcellularLocation>
        <location evidence="1">Membrane</location>
        <topology evidence="1">Multi-pass membrane protein</topology>
    </subcellularLocation>
</comment>
<comment type="similarity">
    <text evidence="2">Belongs to the autoinducer-2 exporter (AI-2E) (TC 2.A.86) family.</text>
</comment>
<evidence type="ECO:0000256" key="3">
    <source>
        <dbReference type="ARBA" id="ARBA00022692"/>
    </source>
</evidence>
<gene>
    <name evidence="7" type="ORF">C7437_10174</name>
</gene>
<feature type="transmembrane region" description="Helical" evidence="6">
    <location>
        <begin position="54"/>
        <end position="79"/>
    </location>
</feature>
<name>A0A2W7N4U7_9BACI</name>
<proteinExistence type="inferred from homology"/>
<dbReference type="Proteomes" id="UP000248646">
    <property type="component" value="Unassembled WGS sequence"/>
</dbReference>
<evidence type="ECO:0000256" key="4">
    <source>
        <dbReference type="ARBA" id="ARBA00022989"/>
    </source>
</evidence>
<accession>A0A2W7N4U7</accession>
<evidence type="ECO:0000256" key="2">
    <source>
        <dbReference type="ARBA" id="ARBA00009773"/>
    </source>
</evidence>
<sequence>MIIMQLNKKDLFSKLIPIVIIILISFVVYPLSLSILAGYFLFPITKFLNKRCKIPLFLSVFLTELIIVSAVFLFGIFIVQTLINIIPLIHDHVILLPVAEMQNHPIFLLFEGKLQSLMNTFMNNALMNLTHLPSYFFELLLFSMGLFFSLQESMKDRQWFLVYFPKKARIICQKGLLKSTDVINKFISVEIKLFLLTFFLLSIGFLTLGFHQPIKYAFLISLVDSIPFLGTGIILIPFSIYFFLLDQHTFGVIVLLLYIFVQLTRHLVESMLWSSSMQIKAVHVFFLSAAAVLIFGVIGILFSPFIYLFANKWTDFTKAS</sequence>
<organism evidence="7 8">
    <name type="scientific">Psychrobacillus insolitus</name>
    <dbReference type="NCBI Taxonomy" id="1461"/>
    <lineage>
        <taxon>Bacteria</taxon>
        <taxon>Bacillati</taxon>
        <taxon>Bacillota</taxon>
        <taxon>Bacilli</taxon>
        <taxon>Bacillales</taxon>
        <taxon>Bacillaceae</taxon>
        <taxon>Psychrobacillus</taxon>
    </lineage>
</organism>
<feature type="transmembrane region" description="Helical" evidence="6">
    <location>
        <begin position="132"/>
        <end position="150"/>
    </location>
</feature>
<feature type="transmembrane region" description="Helical" evidence="6">
    <location>
        <begin position="193"/>
        <end position="210"/>
    </location>
</feature>